<proteinExistence type="predicted"/>
<reference evidence="2" key="1">
    <citation type="submission" date="2016-11" db="UniProtKB">
        <authorList>
            <consortium name="WormBaseParasite"/>
        </authorList>
    </citation>
    <scope>IDENTIFICATION</scope>
    <source>
        <strain evidence="2">KR3021</strain>
    </source>
</reference>
<evidence type="ECO:0000313" key="1">
    <source>
        <dbReference type="Proteomes" id="UP000095286"/>
    </source>
</evidence>
<dbReference type="Proteomes" id="UP000095286">
    <property type="component" value="Unplaced"/>
</dbReference>
<name>A0AC35TLD1_9BILA</name>
<accession>A0AC35TLD1</accession>
<dbReference type="WBParaSite" id="RSKR_0000199400.1">
    <property type="protein sequence ID" value="RSKR_0000199400.1"/>
    <property type="gene ID" value="RSKR_0000199400"/>
</dbReference>
<sequence length="1146" mass="129723">MKQTSLNSFFKCSAPTTPSTQNRVTPSRNPGSSSRTPNRTPLRNDSNSNAKSKTKTPAPKRKRQDSDSDDEFFTPNTSKLASKKRRAAISSDEEDDELGMDVEKSTPNSSKNVSSSLSTIIRPSSTNLQEPKNLTSAFDRCIGKGKEINLDDLPNAPKLSKMQEEKLMESTSCITTGNKEFPAIHFLLKENIKDSEGRRPDHPNYDSKTLFVPAAYYDKVTPGHKQWWDFKRTHFDTILFHKVGRFYELYHMDAEIGHDLMGLNYMKGDYAHVGFPEKSYGLYAEQLLKFGHSVARIEQTETPEGLEQRKIEFKKANQKVPQVVNREICRVTNRASRTCAAIDAENDLCVDSNDGENENFLMAITTIQKENNATTFGICFINTCVGKFYLTQFEDNATFSGLRTLVSHFQPAQLLLEKNCVSKHVIALLTSLLPYTKFEYLISKAEFMEAHTTIYNLCDEKYLGSFVDEWPEEIKSMVQVTSGPIPKTKERYVCAMKSFGALLYYLGRCLIDVDMVSMKHFELLLPADMNSERISEEIAGRNRWNNRKLILDGDVIFQLNLLPPMIPSGKYDPTLVITSKASFHNVLNHCTTVFGKRLFRKWICAPTCDSRELTQRQKAILILRDNNSNECMGQIVEVLKQIPDLEKLLQKNHTSSLNYRVDQHPDGRAMFFDAKIYNKRRIKDFIRLVNGFKKIVQIVDIIKNSSLMIENSALKDMFGQPFDFSEEDVEAFTSSFDSEQAQEDGLIITIKGYDSEFDECVERYDRCNQDLDNYLSNLKRKLRCEKIKYCDAGKLTKAIEIPNGIEPPDDFEQVGKTKNSVRYTCNQNEMLVNNLKDATNQQEEARGALTRKIYALFDSMIGQLTSGLMKIARLDCLISLTYYSLTSGLEMTMPEFDFETDDVYLRIEQGYHPSLALNLVNTIKTNLSATSDYMSNDTVLDDSKGRVMLMTGPNMGGKSTLMRQTATLIILAHLGSMVPAQKMELTPVDRIFTRIGANDKIFSGESTFAVELNETNMILTNATKNSFVLMDELGRGTGTVDGYAIAGAALKYLAEKIQCRSIFSTHFQNLCAKFVNHPKIYLGHMSCVVENETDEPTNDDVTFLYKLADGICPKSYGFYVAKIAGVPDEIVKRANKAAERFAEFKL</sequence>
<evidence type="ECO:0000313" key="2">
    <source>
        <dbReference type="WBParaSite" id="RSKR_0000199400.1"/>
    </source>
</evidence>
<protein>
    <submittedName>
        <fullName evidence="2">DNA mismatch repair protein</fullName>
    </submittedName>
</protein>
<organism evidence="1 2">
    <name type="scientific">Rhabditophanes sp. KR3021</name>
    <dbReference type="NCBI Taxonomy" id="114890"/>
    <lineage>
        <taxon>Eukaryota</taxon>
        <taxon>Metazoa</taxon>
        <taxon>Ecdysozoa</taxon>
        <taxon>Nematoda</taxon>
        <taxon>Chromadorea</taxon>
        <taxon>Rhabditida</taxon>
        <taxon>Tylenchina</taxon>
        <taxon>Panagrolaimomorpha</taxon>
        <taxon>Strongyloidoidea</taxon>
        <taxon>Alloionematidae</taxon>
        <taxon>Rhabditophanes</taxon>
    </lineage>
</organism>